<dbReference type="GO" id="GO:0016251">
    <property type="term" value="F:RNA polymerase II general transcription initiation factor activity"/>
    <property type="evidence" value="ECO:0007669"/>
    <property type="project" value="TreeGrafter"/>
</dbReference>
<feature type="compositionally biased region" description="Acidic residues" evidence="8">
    <location>
        <begin position="1115"/>
        <end position="1135"/>
    </location>
</feature>
<comment type="subcellular location">
    <subcellularLocation>
        <location evidence="1">Nucleus</location>
    </subcellularLocation>
</comment>
<feature type="domain" description="Transcription initiation factor TFIID subunit 2 Ig-like" evidence="9">
    <location>
        <begin position="530"/>
        <end position="659"/>
    </location>
</feature>
<dbReference type="GO" id="GO:0003682">
    <property type="term" value="F:chromatin binding"/>
    <property type="evidence" value="ECO:0007669"/>
    <property type="project" value="TreeGrafter"/>
</dbReference>
<feature type="non-terminal residue" evidence="11">
    <location>
        <position position="1"/>
    </location>
</feature>
<proteinExistence type="inferred from homology"/>
<dbReference type="STRING" id="282301.A0A267E5K5"/>
<comment type="similarity">
    <text evidence="2">Belongs to the TAF2 family.</text>
</comment>
<evidence type="ECO:0000259" key="10">
    <source>
        <dbReference type="Pfam" id="PF25577"/>
    </source>
</evidence>
<dbReference type="InterPro" id="IPR016024">
    <property type="entry name" value="ARM-type_fold"/>
</dbReference>
<dbReference type="InterPro" id="IPR037813">
    <property type="entry name" value="TAF2"/>
</dbReference>
<dbReference type="EMBL" id="NIVC01002686">
    <property type="protein sequence ID" value="PAA55942.1"/>
    <property type="molecule type" value="Genomic_DNA"/>
</dbReference>
<dbReference type="SUPFAM" id="SSF55486">
    <property type="entry name" value="Metalloproteases ('zincins'), catalytic domain"/>
    <property type="match status" value="1"/>
</dbReference>
<dbReference type="Proteomes" id="UP000215902">
    <property type="component" value="Unassembled WGS sequence"/>
</dbReference>
<evidence type="ECO:0000256" key="7">
    <source>
        <dbReference type="ARBA" id="ARBA00033345"/>
    </source>
</evidence>
<dbReference type="OrthoDB" id="308861at2759"/>
<organism evidence="11 12">
    <name type="scientific">Macrostomum lignano</name>
    <dbReference type="NCBI Taxonomy" id="282301"/>
    <lineage>
        <taxon>Eukaryota</taxon>
        <taxon>Metazoa</taxon>
        <taxon>Spiralia</taxon>
        <taxon>Lophotrochozoa</taxon>
        <taxon>Platyhelminthes</taxon>
        <taxon>Rhabditophora</taxon>
        <taxon>Macrostomorpha</taxon>
        <taxon>Macrostomida</taxon>
        <taxon>Macrostomidae</taxon>
        <taxon>Macrostomum</taxon>
    </lineage>
</organism>
<keyword evidence="5" id="KW-0804">Transcription</keyword>
<dbReference type="InterPro" id="IPR027268">
    <property type="entry name" value="Peptidase_M4/M1_CTD_sf"/>
</dbReference>
<dbReference type="InterPro" id="IPR042097">
    <property type="entry name" value="Aminopeptidase_N-like_N_sf"/>
</dbReference>
<protein>
    <recommendedName>
        <fullName evidence="3">Transcription initiation factor TFIID subunit 2</fullName>
    </recommendedName>
    <alternativeName>
        <fullName evidence="7">Transcription initiation factor TFIID 150 kDa subunit</fullName>
    </alternativeName>
</protein>
<dbReference type="SUPFAM" id="SSF63737">
    <property type="entry name" value="Leukotriene A4 hydrolase N-terminal domain"/>
    <property type="match status" value="1"/>
</dbReference>
<dbReference type="Pfam" id="PF25316">
    <property type="entry name" value="TAF2_3rd"/>
    <property type="match status" value="1"/>
</dbReference>
<evidence type="ECO:0000256" key="5">
    <source>
        <dbReference type="ARBA" id="ARBA00023163"/>
    </source>
</evidence>
<evidence type="ECO:0000256" key="2">
    <source>
        <dbReference type="ARBA" id="ARBA00010937"/>
    </source>
</evidence>
<dbReference type="Gene3D" id="2.60.40.1730">
    <property type="entry name" value="tricorn interacting facor f3 domain"/>
    <property type="match status" value="1"/>
</dbReference>
<dbReference type="GO" id="GO:0005669">
    <property type="term" value="C:transcription factor TFIID complex"/>
    <property type="evidence" value="ECO:0007669"/>
    <property type="project" value="InterPro"/>
</dbReference>
<evidence type="ECO:0000313" key="11">
    <source>
        <dbReference type="EMBL" id="PAA55942.1"/>
    </source>
</evidence>
<dbReference type="GO" id="GO:0006367">
    <property type="term" value="P:transcription initiation at RNA polymerase II promoter"/>
    <property type="evidence" value="ECO:0007669"/>
    <property type="project" value="TreeGrafter"/>
</dbReference>
<dbReference type="CDD" id="cd09839">
    <property type="entry name" value="M1_like_TAF2"/>
    <property type="match status" value="1"/>
</dbReference>
<reference evidence="11 12" key="1">
    <citation type="submission" date="2017-06" db="EMBL/GenBank/DDBJ databases">
        <title>A platform for efficient transgenesis in Macrostomum lignano, a flatworm model organism for stem cell research.</title>
        <authorList>
            <person name="Berezikov E."/>
        </authorList>
    </citation>
    <scope>NUCLEOTIDE SEQUENCE [LARGE SCALE GENOMIC DNA]</scope>
    <source>
        <strain evidence="11">DV1</strain>
        <tissue evidence="11">Whole organism</tissue>
    </source>
</reference>
<dbReference type="PANTHER" id="PTHR15137:SF9">
    <property type="entry name" value="TRANSCRIPTION INITIATION FACTOR TFIID SUBUNIT 2"/>
    <property type="match status" value="1"/>
</dbReference>
<keyword evidence="6" id="KW-0539">Nucleus</keyword>
<dbReference type="SUPFAM" id="SSF48371">
    <property type="entry name" value="ARM repeat"/>
    <property type="match status" value="1"/>
</dbReference>
<gene>
    <name evidence="11" type="ORF">BOX15_Mlig004259g2</name>
</gene>
<evidence type="ECO:0000256" key="1">
    <source>
        <dbReference type="ARBA" id="ARBA00004123"/>
    </source>
</evidence>
<evidence type="ECO:0000256" key="4">
    <source>
        <dbReference type="ARBA" id="ARBA00023015"/>
    </source>
</evidence>
<dbReference type="Gene3D" id="1.10.390.10">
    <property type="entry name" value="Neutral Protease Domain 2"/>
    <property type="match status" value="1"/>
</dbReference>
<name>A0A267E5K5_9PLAT</name>
<dbReference type="AlphaFoldDB" id="A0A267E5K5"/>
<comment type="caution">
    <text evidence="11">The sequence shown here is derived from an EMBL/GenBank/DDBJ whole genome shotgun (WGS) entry which is preliminary data.</text>
</comment>
<keyword evidence="12" id="KW-1185">Reference proteome</keyword>
<feature type="region of interest" description="Disordered" evidence="8">
    <location>
        <begin position="1109"/>
        <end position="1146"/>
    </location>
</feature>
<evidence type="ECO:0000256" key="3">
    <source>
        <dbReference type="ARBA" id="ARBA00017363"/>
    </source>
</evidence>
<dbReference type="InterPro" id="IPR057345">
    <property type="entry name" value="Ig-like_TAF2"/>
</dbReference>
<evidence type="ECO:0000259" key="9">
    <source>
        <dbReference type="Pfam" id="PF25316"/>
    </source>
</evidence>
<evidence type="ECO:0000313" key="12">
    <source>
        <dbReference type="Proteomes" id="UP000215902"/>
    </source>
</evidence>
<accession>A0A267E5K5</accession>
<sequence>SKMQSARPYNLCQQTVCIKSISFRTKSIVGYTELLLQPLTPQLRKVKLNCKQCTVYSIWLETLPDSRGHQQTAMEASFAFNDPTMEICRAEMKQRNLAFFEQRHELAVGSVDPDSNNGEILVPLPQDLWPAVSQGRQLRITVEFSLQQPQAGLYFCSPLGEDGEVDMRSAHCFTSATGNSTRLWLPCIDSCSELCQWRLEITVPEDMVAVAPGDLLETVYTQDLQSKTYRYFLAQPTCAPNIGFAIGAFELETGPPLSGATASYFCPPPLASLMKHTVSRLPDCLAFYESLLGVRLPYGSLKLVFVDQAYETVQSYASVILASVSLLHSARIVDQAIESRRALALALAQQFFGCYIGMQTFSDAWLPQGISGHIAALYQRKVFGHNEYRNYISDQMSQVCHYESTRHEVLLDPSGAAGPDKQSAVTPFCLRFPQTVPPDYAAIYRSKAMLVIRLLGCKLGEEVLQYVLNKLITLASSYDPSLQQQPLQPGTEQSWRPAFLLSSQALLDLILALTGKNMQYLLDQWVTQPGHARLRASFSINKKRNLIALEIRDDPPVAASGGGGGGGGRRRRYTGAVAVSLQELDGPFTHTLKLDESAAVSDLPCHTKSRKIKRRKVLLSNGDELEDPDLGKLESDCSLLWLRVDPEMQLIRHVEIVQPEPMWHLLLRYERCVASQMAACRALCQPCFHSRETWQALMEVVRDERQYYRVRMQACYALCMISGPLDLLEPLMAVFLSLFGAKDTRSVTPANDFSNLQRYFLLKEVPLCMSLLHTAQGVCPPEVPEFILNLLRFNDNSKNIYADDYYRAALIESLFRTVSPAATVTTENFLAKLPKPIAALLEEVTRHMNLEKLMPSYRMVVTVKCLRVFRKLQRTGYIPADIGIFKSYAAPGNYIDVRLAAMEAVVNHIKCAKDAAALAWLLDSTVCNPAEEASVRHQAVAMLTIQPPFLRRKRGQLDTPELVERLWRLLNTELSADCRLRCSVASLYHLLYGRHRPKCTPLPENFLVLNVREGRTKIAQRAPTPTPAPADTDDDNANFGLTGAGVGLGSSGDEADVDDDLDIGLEDDYEFAPDEPPIDEADFVWPPDSSFPAADAAAPAAPAVAAAAAAATPALDEEMLDDGDRDAAEDDEDEIFGYSWDNLPDC</sequence>
<dbReference type="Pfam" id="PF25577">
    <property type="entry name" value="TPR_TAF2_C"/>
    <property type="match status" value="1"/>
</dbReference>
<dbReference type="GO" id="GO:0000976">
    <property type="term" value="F:transcription cis-regulatory region binding"/>
    <property type="evidence" value="ECO:0007669"/>
    <property type="project" value="TreeGrafter"/>
</dbReference>
<dbReference type="InterPro" id="IPR057991">
    <property type="entry name" value="TPR_TAF2_C"/>
</dbReference>
<evidence type="ECO:0000256" key="6">
    <source>
        <dbReference type="ARBA" id="ARBA00023242"/>
    </source>
</evidence>
<keyword evidence="4" id="KW-0805">Transcription regulation</keyword>
<feature type="domain" description="Transcription initiation factor TFIID subunit 2 TPR repeats" evidence="10">
    <location>
        <begin position="662"/>
        <end position="1017"/>
    </location>
</feature>
<dbReference type="PANTHER" id="PTHR15137">
    <property type="entry name" value="TRANSCRIPTION INITIATION FACTOR TFIID"/>
    <property type="match status" value="1"/>
</dbReference>
<evidence type="ECO:0000256" key="8">
    <source>
        <dbReference type="SAM" id="MobiDB-lite"/>
    </source>
</evidence>